<dbReference type="Gene3D" id="1.10.3720.10">
    <property type="entry name" value="MetI-like"/>
    <property type="match status" value="1"/>
</dbReference>
<keyword evidence="5 7" id="KW-1133">Transmembrane helix</keyword>
<dbReference type="PROSITE" id="PS50928">
    <property type="entry name" value="ABC_TM1"/>
    <property type="match status" value="1"/>
</dbReference>
<keyword evidence="6 7" id="KW-0472">Membrane</keyword>
<keyword evidence="3" id="KW-1003">Cell membrane</keyword>
<dbReference type="EMBL" id="JAEPES010000004">
    <property type="protein sequence ID" value="MBK4348458.1"/>
    <property type="molecule type" value="Genomic_DNA"/>
</dbReference>
<feature type="transmembrane region" description="Helical" evidence="7">
    <location>
        <begin position="126"/>
        <end position="146"/>
    </location>
</feature>
<accession>A0A934ST09</accession>
<dbReference type="InterPro" id="IPR000515">
    <property type="entry name" value="MetI-like"/>
</dbReference>
<evidence type="ECO:0000256" key="2">
    <source>
        <dbReference type="ARBA" id="ARBA00022448"/>
    </source>
</evidence>
<dbReference type="RefSeq" id="WP_200556660.1">
    <property type="nucleotide sequence ID" value="NZ_JAEPES010000004.1"/>
</dbReference>
<proteinExistence type="inferred from homology"/>
<keyword evidence="4 7" id="KW-0812">Transmembrane</keyword>
<comment type="caution">
    <text evidence="9">The sequence shown here is derived from an EMBL/GenBank/DDBJ whole genome shotgun (WGS) entry which is preliminary data.</text>
</comment>
<evidence type="ECO:0000259" key="8">
    <source>
        <dbReference type="PROSITE" id="PS50928"/>
    </source>
</evidence>
<evidence type="ECO:0000256" key="4">
    <source>
        <dbReference type="ARBA" id="ARBA00022692"/>
    </source>
</evidence>
<dbReference type="PANTHER" id="PTHR43744:SF3">
    <property type="entry name" value="LACTOSE TRANSPORT SYSTEM PERMEASE PROTEIN LACG"/>
    <property type="match status" value="1"/>
</dbReference>
<evidence type="ECO:0000256" key="3">
    <source>
        <dbReference type="ARBA" id="ARBA00022475"/>
    </source>
</evidence>
<evidence type="ECO:0000256" key="7">
    <source>
        <dbReference type="RuleBase" id="RU363032"/>
    </source>
</evidence>
<dbReference type="CDD" id="cd06261">
    <property type="entry name" value="TM_PBP2"/>
    <property type="match status" value="1"/>
</dbReference>
<name>A0A934ST09_9MICO</name>
<evidence type="ECO:0000256" key="5">
    <source>
        <dbReference type="ARBA" id="ARBA00022989"/>
    </source>
</evidence>
<dbReference type="AlphaFoldDB" id="A0A934ST09"/>
<sequence length="293" mass="31808">MTGMITTTVIRSGRTPGSRLRGLLAVAFKYGTLIGAAALTIIPLVVVLFVSLKSHSEYLSTTAITPPANWLNFSNYVSAFVEGGMLQGFVNTTFILLISLAGTILIGTMTAYALDRFEFRGKKIVFGLFLVATLVPGVTTQVATFQIVNGLNLFNTPWAAIVLFLGTDIVSIYIFIQFMQSIPKSIDEAAMLDGASRWGIYLRIILPLLRPAIATVVIIKGIAIYNEFYIPFLYMPSQDLGVISTTLFRFQGPMGAQWEIIGAGTLIVILPSLIVFVALQRFIYAGITSGASK</sequence>
<keyword evidence="10" id="KW-1185">Reference proteome</keyword>
<feature type="transmembrane region" description="Helical" evidence="7">
    <location>
        <begin position="158"/>
        <end position="179"/>
    </location>
</feature>
<reference evidence="9" key="1">
    <citation type="submission" date="2021-01" db="EMBL/GenBank/DDBJ databases">
        <title>Lacisediminihabitans sp. nov. strain G11-30, isolated from Antarctic Soil.</title>
        <authorList>
            <person name="Li J."/>
        </authorList>
    </citation>
    <scope>NUCLEOTIDE SEQUENCE</scope>
    <source>
        <strain evidence="9">G11-30</strain>
    </source>
</reference>
<keyword evidence="2 7" id="KW-0813">Transport</keyword>
<feature type="transmembrane region" description="Helical" evidence="7">
    <location>
        <begin position="94"/>
        <end position="114"/>
    </location>
</feature>
<feature type="transmembrane region" description="Helical" evidence="7">
    <location>
        <begin position="20"/>
        <end position="50"/>
    </location>
</feature>
<comment type="similarity">
    <text evidence="7">Belongs to the binding-protein-dependent transport system permease family.</text>
</comment>
<dbReference type="Pfam" id="PF00528">
    <property type="entry name" value="BPD_transp_1"/>
    <property type="match status" value="1"/>
</dbReference>
<dbReference type="InterPro" id="IPR035906">
    <property type="entry name" value="MetI-like_sf"/>
</dbReference>
<evidence type="ECO:0000256" key="6">
    <source>
        <dbReference type="ARBA" id="ARBA00023136"/>
    </source>
</evidence>
<evidence type="ECO:0000313" key="10">
    <source>
        <dbReference type="Proteomes" id="UP000636458"/>
    </source>
</evidence>
<dbReference type="GO" id="GO:0055085">
    <property type="term" value="P:transmembrane transport"/>
    <property type="evidence" value="ECO:0007669"/>
    <property type="project" value="InterPro"/>
</dbReference>
<feature type="domain" description="ABC transmembrane type-1" evidence="8">
    <location>
        <begin position="89"/>
        <end position="279"/>
    </location>
</feature>
<organism evidence="9 10">
    <name type="scientific">Lacisediminihabitans changchengi</name>
    <dbReference type="NCBI Taxonomy" id="2787634"/>
    <lineage>
        <taxon>Bacteria</taxon>
        <taxon>Bacillati</taxon>
        <taxon>Actinomycetota</taxon>
        <taxon>Actinomycetes</taxon>
        <taxon>Micrococcales</taxon>
        <taxon>Microbacteriaceae</taxon>
        <taxon>Lacisediminihabitans</taxon>
    </lineage>
</organism>
<gene>
    <name evidence="9" type="ORF">IV501_12495</name>
</gene>
<protein>
    <submittedName>
        <fullName evidence="9">Carbohydrate ABC transporter permease</fullName>
    </submittedName>
</protein>
<dbReference type="PANTHER" id="PTHR43744">
    <property type="entry name" value="ABC TRANSPORTER PERMEASE PROTEIN MG189-RELATED-RELATED"/>
    <property type="match status" value="1"/>
</dbReference>
<dbReference type="GO" id="GO:0005886">
    <property type="term" value="C:plasma membrane"/>
    <property type="evidence" value="ECO:0007669"/>
    <property type="project" value="UniProtKB-SubCell"/>
</dbReference>
<comment type="subcellular location">
    <subcellularLocation>
        <location evidence="1 7">Cell membrane</location>
        <topology evidence="1 7">Multi-pass membrane protein</topology>
    </subcellularLocation>
</comment>
<dbReference type="Proteomes" id="UP000636458">
    <property type="component" value="Unassembled WGS sequence"/>
</dbReference>
<feature type="transmembrane region" description="Helical" evidence="7">
    <location>
        <begin position="200"/>
        <end position="225"/>
    </location>
</feature>
<dbReference type="SUPFAM" id="SSF161098">
    <property type="entry name" value="MetI-like"/>
    <property type="match status" value="1"/>
</dbReference>
<feature type="transmembrane region" description="Helical" evidence="7">
    <location>
        <begin position="260"/>
        <end position="279"/>
    </location>
</feature>
<evidence type="ECO:0000313" key="9">
    <source>
        <dbReference type="EMBL" id="MBK4348458.1"/>
    </source>
</evidence>
<evidence type="ECO:0000256" key="1">
    <source>
        <dbReference type="ARBA" id="ARBA00004651"/>
    </source>
</evidence>